<proteinExistence type="predicted"/>
<evidence type="ECO:0000256" key="1">
    <source>
        <dbReference type="SAM" id="MobiDB-lite"/>
    </source>
</evidence>
<sequence>MERVQPFEAHEDGWEIVNDDGFVYKRKKRRLDPTTTSTAPPPPDPAIEETNRRIRKKKTLMKLKEKYQKELSQWELLSNTLKAMEIKTRNFQETRQDHAPPPDCEAPTSDFEPKKISGKILDELLIQVEAQEAIIQDVSNLCDLAEALCNAEEEKLKQPFIELPIWDYSPQELMTSLCED</sequence>
<comment type="caution">
    <text evidence="2">The sequence shown here is derived from an EMBL/GenBank/DDBJ whole genome shotgun (WGS) entry which is preliminary data.</text>
</comment>
<accession>A0AAV3QK03</accession>
<feature type="region of interest" description="Disordered" evidence="1">
    <location>
        <begin position="28"/>
        <end position="53"/>
    </location>
</feature>
<organism evidence="2 3">
    <name type="scientific">Lithospermum erythrorhizon</name>
    <name type="common">Purple gromwell</name>
    <name type="synonym">Lithospermum officinale var. erythrorhizon</name>
    <dbReference type="NCBI Taxonomy" id="34254"/>
    <lineage>
        <taxon>Eukaryota</taxon>
        <taxon>Viridiplantae</taxon>
        <taxon>Streptophyta</taxon>
        <taxon>Embryophyta</taxon>
        <taxon>Tracheophyta</taxon>
        <taxon>Spermatophyta</taxon>
        <taxon>Magnoliopsida</taxon>
        <taxon>eudicotyledons</taxon>
        <taxon>Gunneridae</taxon>
        <taxon>Pentapetalae</taxon>
        <taxon>asterids</taxon>
        <taxon>lamiids</taxon>
        <taxon>Boraginales</taxon>
        <taxon>Boraginaceae</taxon>
        <taxon>Boraginoideae</taxon>
        <taxon>Lithospermeae</taxon>
        <taxon>Lithospermum</taxon>
    </lineage>
</organism>
<dbReference type="PANTHER" id="PTHR35737:SF1">
    <property type="entry name" value="CRYPTIC LOCI REGULATOR"/>
    <property type="match status" value="1"/>
</dbReference>
<dbReference type="AlphaFoldDB" id="A0AAV3QK03"/>
<reference evidence="2 3" key="1">
    <citation type="submission" date="2024-01" db="EMBL/GenBank/DDBJ databases">
        <title>The complete chloroplast genome sequence of Lithospermum erythrorhizon: insights into the phylogenetic relationship among Boraginaceae species and the maternal lineages of purple gromwells.</title>
        <authorList>
            <person name="Okada T."/>
            <person name="Watanabe K."/>
        </authorList>
    </citation>
    <scope>NUCLEOTIDE SEQUENCE [LARGE SCALE GENOMIC DNA]</scope>
</reference>
<gene>
    <name evidence="2" type="ORF">LIER_18873</name>
</gene>
<evidence type="ECO:0000313" key="2">
    <source>
        <dbReference type="EMBL" id="GAA0162873.1"/>
    </source>
</evidence>
<dbReference type="PANTHER" id="PTHR35737">
    <property type="entry name" value="CRYPTIC LOCI REGULATOR"/>
    <property type="match status" value="1"/>
</dbReference>
<dbReference type="Proteomes" id="UP001454036">
    <property type="component" value="Unassembled WGS sequence"/>
</dbReference>
<name>A0AAV3QK03_LITER</name>
<evidence type="ECO:0000313" key="3">
    <source>
        <dbReference type="Proteomes" id="UP001454036"/>
    </source>
</evidence>
<dbReference type="EMBL" id="BAABME010004578">
    <property type="protein sequence ID" value="GAA0162873.1"/>
    <property type="molecule type" value="Genomic_DNA"/>
</dbReference>
<keyword evidence="3" id="KW-1185">Reference proteome</keyword>
<protein>
    <submittedName>
        <fullName evidence="2">Uncharacterized protein</fullName>
    </submittedName>
</protein>